<dbReference type="InParanoid" id="F8Q110"/>
<name>F8Q110_SERL3</name>
<dbReference type="Proteomes" id="UP000008063">
    <property type="component" value="Unassembled WGS sequence"/>
</dbReference>
<sequence length="154" mass="16714">MGVETLLVGIAFDVSGFVRVDSCDGAGIPVVDPEGLPFSFVAKRVPGFSVTIGTEASLGDMRLEDTGLNISPSSVFASVILTGTCRRGSLMLYWIYYLYGDTSTSRCFRRPSLSGRAINILHAAYYSGTLLCSLLRDREFQFVKLLSYSIIGGF</sequence>
<dbReference type="EMBL" id="GL945481">
    <property type="protein sequence ID" value="EGN97988.1"/>
    <property type="molecule type" value="Genomic_DNA"/>
</dbReference>
<dbReference type="AlphaFoldDB" id="F8Q110"/>
<dbReference type="HOGENOM" id="CLU_1705331_0_0_1"/>
<gene>
    <name evidence="1" type="ORF">SERLA73DRAFT_182798</name>
</gene>
<proteinExistence type="predicted"/>
<keyword evidence="2" id="KW-1185">Reference proteome</keyword>
<evidence type="ECO:0000313" key="2">
    <source>
        <dbReference type="Proteomes" id="UP000008063"/>
    </source>
</evidence>
<evidence type="ECO:0000313" key="1">
    <source>
        <dbReference type="EMBL" id="EGN97988.1"/>
    </source>
</evidence>
<accession>F8Q110</accession>
<reference evidence="2" key="1">
    <citation type="journal article" date="2011" name="Science">
        <title>The plant cell wall-decomposing machinery underlies the functional diversity of forest fungi.</title>
        <authorList>
            <person name="Eastwood D.C."/>
            <person name="Floudas D."/>
            <person name="Binder M."/>
            <person name="Majcherczyk A."/>
            <person name="Schneider P."/>
            <person name="Aerts A."/>
            <person name="Asiegbu F.O."/>
            <person name="Baker S.E."/>
            <person name="Barry K."/>
            <person name="Bendiksby M."/>
            <person name="Blumentritt M."/>
            <person name="Coutinho P.M."/>
            <person name="Cullen D."/>
            <person name="de Vries R.P."/>
            <person name="Gathman A."/>
            <person name="Goodell B."/>
            <person name="Henrissat B."/>
            <person name="Ihrmark K."/>
            <person name="Kauserud H."/>
            <person name="Kohler A."/>
            <person name="LaButti K."/>
            <person name="Lapidus A."/>
            <person name="Lavin J.L."/>
            <person name="Lee Y.-H."/>
            <person name="Lindquist E."/>
            <person name="Lilly W."/>
            <person name="Lucas S."/>
            <person name="Morin E."/>
            <person name="Murat C."/>
            <person name="Oguiza J.A."/>
            <person name="Park J."/>
            <person name="Pisabarro A.G."/>
            <person name="Riley R."/>
            <person name="Rosling A."/>
            <person name="Salamov A."/>
            <person name="Schmidt O."/>
            <person name="Schmutz J."/>
            <person name="Skrede I."/>
            <person name="Stenlid J."/>
            <person name="Wiebenga A."/>
            <person name="Xie X."/>
            <person name="Kuees U."/>
            <person name="Hibbett D.S."/>
            <person name="Hoffmeister D."/>
            <person name="Hoegberg N."/>
            <person name="Martin F."/>
            <person name="Grigoriev I.V."/>
            <person name="Watkinson S.C."/>
        </authorList>
    </citation>
    <scope>NUCLEOTIDE SEQUENCE [LARGE SCALE GENOMIC DNA]</scope>
    <source>
        <strain evidence="2">strain S7.3</strain>
    </source>
</reference>
<organism evidence="2">
    <name type="scientific">Serpula lacrymans var. lacrymans (strain S7.3)</name>
    <name type="common">Dry rot fungus</name>
    <dbReference type="NCBI Taxonomy" id="936435"/>
    <lineage>
        <taxon>Eukaryota</taxon>
        <taxon>Fungi</taxon>
        <taxon>Dikarya</taxon>
        <taxon>Basidiomycota</taxon>
        <taxon>Agaricomycotina</taxon>
        <taxon>Agaricomycetes</taxon>
        <taxon>Agaricomycetidae</taxon>
        <taxon>Boletales</taxon>
        <taxon>Coniophorineae</taxon>
        <taxon>Serpulaceae</taxon>
        <taxon>Serpula</taxon>
    </lineage>
</organism>
<protein>
    <submittedName>
        <fullName evidence="1">Uncharacterized protein</fullName>
    </submittedName>
</protein>